<protein>
    <submittedName>
        <fullName evidence="2">AAA family ATPase</fullName>
    </submittedName>
</protein>
<dbReference type="InterPro" id="IPR027417">
    <property type="entry name" value="P-loop_NTPase"/>
</dbReference>
<sequence>MKVLVLTGPESTGKSWLAQALQARFGGLVVGEYVRHFIEQQGRDTCYGDIPAIARGQLDWEDRARAAAPPLLILDTHLLSNLLWSRTLFGDCPVWIEQALLERRYDLHLLLDPQGVPWVEDGQRCQPQLDARLRFHRACHDWLRAHDQRVHNLQGDWTEREQRALAHVVEWLGE</sequence>
<dbReference type="InterPro" id="IPR052735">
    <property type="entry name" value="NAD_biosynth-regulator"/>
</dbReference>
<reference evidence="2" key="1">
    <citation type="submission" date="2021-04" db="EMBL/GenBank/DDBJ databases">
        <title>Oceanospirillales bacteria with DddD are important DMSP degraders in coastal seawater.</title>
        <authorList>
            <person name="Liu J."/>
        </authorList>
    </citation>
    <scope>NUCLEOTIDE SEQUENCE</scope>
    <source>
        <strain evidence="2">D13-4</strain>
    </source>
</reference>
<dbReference type="EMBL" id="CP073346">
    <property type="protein sequence ID" value="UTW09347.1"/>
    <property type="molecule type" value="Genomic_DNA"/>
</dbReference>
<evidence type="ECO:0000313" key="2">
    <source>
        <dbReference type="EMBL" id="UTW09347.1"/>
    </source>
</evidence>
<dbReference type="Proteomes" id="UP001059672">
    <property type="component" value="Chromosome"/>
</dbReference>
<gene>
    <name evidence="2" type="ORF">KDW96_08625</name>
</gene>
<dbReference type="Pfam" id="PF13521">
    <property type="entry name" value="AAA_28"/>
    <property type="match status" value="1"/>
</dbReference>
<feature type="domain" description="NadR/Ttd14 AAA" evidence="1">
    <location>
        <begin position="5"/>
        <end position="160"/>
    </location>
</feature>
<proteinExistence type="predicted"/>
<evidence type="ECO:0000259" key="1">
    <source>
        <dbReference type="Pfam" id="PF13521"/>
    </source>
</evidence>
<keyword evidence="3" id="KW-1185">Reference proteome</keyword>
<accession>A0ABY5HDA5</accession>
<evidence type="ECO:0000313" key="3">
    <source>
        <dbReference type="Proteomes" id="UP001059672"/>
    </source>
</evidence>
<name>A0ABY5HDA5_9PSED</name>
<dbReference type="SUPFAM" id="SSF52540">
    <property type="entry name" value="P-loop containing nucleoside triphosphate hydrolases"/>
    <property type="match status" value="1"/>
</dbReference>
<dbReference type="InterPro" id="IPR038727">
    <property type="entry name" value="NadR/Ttd14_AAA_dom"/>
</dbReference>
<dbReference type="PANTHER" id="PTHR37512">
    <property type="entry name" value="TRIFUNCTIONAL NAD BIOSYNTHESIS/REGULATOR PROTEIN NADR"/>
    <property type="match status" value="1"/>
</dbReference>
<dbReference type="Gene3D" id="3.40.50.300">
    <property type="entry name" value="P-loop containing nucleotide triphosphate hydrolases"/>
    <property type="match status" value="1"/>
</dbReference>
<dbReference type="PANTHER" id="PTHR37512:SF1">
    <property type="entry name" value="NADR_TTD14 AAA DOMAIN-CONTAINING PROTEIN"/>
    <property type="match status" value="1"/>
</dbReference>
<organism evidence="2 3">
    <name type="scientific">Pseudomonas benzenivorans</name>
    <dbReference type="NCBI Taxonomy" id="556533"/>
    <lineage>
        <taxon>Bacteria</taxon>
        <taxon>Pseudomonadati</taxon>
        <taxon>Pseudomonadota</taxon>
        <taxon>Gammaproteobacteria</taxon>
        <taxon>Pseudomonadales</taxon>
        <taxon>Pseudomonadaceae</taxon>
        <taxon>Pseudomonas</taxon>
    </lineage>
</organism>
<dbReference type="RefSeq" id="WP_255840015.1">
    <property type="nucleotide sequence ID" value="NZ_CP073346.1"/>
</dbReference>